<feature type="compositionally biased region" description="Basic and acidic residues" evidence="2">
    <location>
        <begin position="72"/>
        <end position="87"/>
    </location>
</feature>
<keyword evidence="3" id="KW-0472">Membrane</keyword>
<feature type="coiled-coil region" evidence="1">
    <location>
        <begin position="364"/>
        <end position="478"/>
    </location>
</feature>
<dbReference type="OrthoDB" id="770890at2759"/>
<evidence type="ECO:0000256" key="3">
    <source>
        <dbReference type="SAM" id="Phobius"/>
    </source>
</evidence>
<feature type="coiled-coil region" evidence="1">
    <location>
        <begin position="764"/>
        <end position="844"/>
    </location>
</feature>
<feature type="region of interest" description="Disordered" evidence="2">
    <location>
        <begin position="72"/>
        <end position="106"/>
    </location>
</feature>
<organism evidence="5 6">
    <name type="scientific">Coptis chinensis</name>
    <dbReference type="NCBI Taxonomy" id="261450"/>
    <lineage>
        <taxon>Eukaryota</taxon>
        <taxon>Viridiplantae</taxon>
        <taxon>Streptophyta</taxon>
        <taxon>Embryophyta</taxon>
        <taxon>Tracheophyta</taxon>
        <taxon>Spermatophyta</taxon>
        <taxon>Magnoliopsida</taxon>
        <taxon>Ranunculales</taxon>
        <taxon>Ranunculaceae</taxon>
        <taxon>Coptidoideae</taxon>
        <taxon>Coptis</taxon>
    </lineage>
</organism>
<feature type="region of interest" description="Disordered" evidence="2">
    <location>
        <begin position="1306"/>
        <end position="1341"/>
    </location>
</feature>
<dbReference type="PANTHER" id="PTHR43049:SF1">
    <property type="entry name" value="EARLY ENDOSOME ANTIGEN"/>
    <property type="match status" value="1"/>
</dbReference>
<reference evidence="5 6" key="1">
    <citation type="submission" date="2020-10" db="EMBL/GenBank/DDBJ databases">
        <title>The Coptis chinensis genome and diversification of protoberbering-type alkaloids.</title>
        <authorList>
            <person name="Wang B."/>
            <person name="Shu S."/>
            <person name="Song C."/>
            <person name="Liu Y."/>
        </authorList>
    </citation>
    <scope>NUCLEOTIDE SEQUENCE [LARGE SCALE GENOMIC DNA]</scope>
    <source>
        <strain evidence="5">HL-2020</strain>
        <tissue evidence="5">Leaf</tissue>
    </source>
</reference>
<feature type="domain" description="WIT1/2 N-terminal helical bundle" evidence="4">
    <location>
        <begin position="199"/>
        <end position="327"/>
    </location>
</feature>
<feature type="region of interest" description="Disordered" evidence="2">
    <location>
        <begin position="222"/>
        <end position="247"/>
    </location>
</feature>
<dbReference type="Gene3D" id="1.20.5.170">
    <property type="match status" value="1"/>
</dbReference>
<feature type="coiled-coil region" evidence="1">
    <location>
        <begin position="1125"/>
        <end position="1160"/>
    </location>
</feature>
<gene>
    <name evidence="5" type="ORF">IFM89_004427</name>
</gene>
<evidence type="ECO:0000259" key="4">
    <source>
        <dbReference type="Pfam" id="PF26581"/>
    </source>
</evidence>
<protein>
    <recommendedName>
        <fullName evidence="4">WIT1/2 N-terminal helical bundle domain-containing protein</fullName>
    </recommendedName>
</protein>
<comment type="caution">
    <text evidence="5">The sequence shown here is derived from an EMBL/GenBank/DDBJ whole genome shotgun (WGS) entry which is preliminary data.</text>
</comment>
<dbReference type="PANTHER" id="PTHR43049">
    <property type="entry name" value="EARLY ENDOSOME ANTIGEN"/>
    <property type="match status" value="1"/>
</dbReference>
<dbReference type="InterPro" id="IPR058610">
    <property type="entry name" value="WIT1_2_N"/>
</dbReference>
<feature type="coiled-coil region" evidence="1">
    <location>
        <begin position="507"/>
        <end position="581"/>
    </location>
</feature>
<feature type="coiled-coil region" evidence="1">
    <location>
        <begin position="929"/>
        <end position="984"/>
    </location>
</feature>
<evidence type="ECO:0000313" key="5">
    <source>
        <dbReference type="EMBL" id="KAF9587595.1"/>
    </source>
</evidence>
<dbReference type="EMBL" id="JADFTS010000009">
    <property type="protein sequence ID" value="KAF9587595.1"/>
    <property type="molecule type" value="Genomic_DNA"/>
</dbReference>
<evidence type="ECO:0000256" key="1">
    <source>
        <dbReference type="SAM" id="Coils"/>
    </source>
</evidence>
<evidence type="ECO:0000256" key="2">
    <source>
        <dbReference type="SAM" id="MobiDB-lite"/>
    </source>
</evidence>
<keyword evidence="3" id="KW-1133">Transmembrane helix</keyword>
<dbReference type="Pfam" id="PF26581">
    <property type="entry name" value="WIT1_2_N"/>
    <property type="match status" value="1"/>
</dbReference>
<feature type="coiled-coil region" evidence="1">
    <location>
        <begin position="873"/>
        <end position="900"/>
    </location>
</feature>
<keyword evidence="3" id="KW-0812">Transmembrane</keyword>
<name>A0A835GW55_9MAGN</name>
<feature type="compositionally biased region" description="Polar residues" evidence="2">
    <location>
        <begin position="92"/>
        <end position="101"/>
    </location>
</feature>
<feature type="transmembrane region" description="Helical" evidence="3">
    <location>
        <begin position="1351"/>
        <end position="1369"/>
    </location>
</feature>
<feature type="coiled-coil region" evidence="1">
    <location>
        <begin position="1058"/>
        <end position="1092"/>
    </location>
</feature>
<accession>A0A835GW55</accession>
<feature type="coiled-coil region" evidence="1">
    <location>
        <begin position="610"/>
        <end position="644"/>
    </location>
</feature>
<evidence type="ECO:0000313" key="6">
    <source>
        <dbReference type="Proteomes" id="UP000631114"/>
    </source>
</evidence>
<feature type="coiled-coil region" evidence="1">
    <location>
        <begin position="701"/>
        <end position="735"/>
    </location>
</feature>
<proteinExistence type="predicted"/>
<keyword evidence="1" id="KW-0175">Coiled coil</keyword>
<feature type="compositionally biased region" description="Low complexity" evidence="2">
    <location>
        <begin position="1326"/>
        <end position="1336"/>
    </location>
</feature>
<dbReference type="Proteomes" id="UP000631114">
    <property type="component" value="Unassembled WGS sequence"/>
</dbReference>
<feature type="coiled-coil region" evidence="1">
    <location>
        <begin position="1206"/>
        <end position="1281"/>
    </location>
</feature>
<sequence length="1372" mass="154699">MEDTTKEVSDIQVTKVDSIDSDVAHPIKVDAGKNEVLANGALQHKEKDIKEPEEENALEGEFIKVEKEALDVKDSPHTDETTRDLEIKPSVVQDSSSTLQASRDLLEAQEKTKELELELERLTGQVKHSDQENAHLKEEVLVTKQKLEETVKHCEELEVNQKRVEELILQTEEKYKSQISTLQETLQAQEAKHKELTDVKEAFDGLTGELENSKKKLQELEQDLQSSAGEAQKFEEQSKQIGSHAASETQKALEFERLLELAKASAKEMEDQVASIQEEVKDLYKKIAENQQLEEVLRNTTAELSAVQGEVELSKSQVSDLQKRFSSEEDSKNELIQELDMHKASETKMKEDILALESLFSSTKDDLKAKVTELEEINLKLHEEVETRQLVEGRMRTQEEHISSVQEELAKVAGEKVTLEEAVKDLKTNVLEMKELCGDLETKLKLSDENFSKADSLLSEALSNTAELEQKLKSLDELHQESGSVAATATQRSLDLEDIVQASNTATEEAKSHLREIETKLISAEQKNLELEQQLNMNQKLEAEVKLTELESALTQSASRNLELEQELQDVSEKCTKHEGHATSTNQRCLELEDSHKVSQSKVEDADRKVAELEMLVQTTNYRIKELEEQITTLETKYNDKDEEHKHFSGKASELATQVELFQQKTSLLEAELLATNEKEKELTESLNVTIEEKKKFEDVSNSSSEKLAEVENLLVVLQNELKQSQDKLESVEEELKVSGVRESEILKKFEIANTQVGGQGKIIEEATARISELESLHESVLKDSELKLQEATVNFSNRDTEANSLSEKLKIHEDQKKVYEVQVAEADERAASLKVEYDEASMKLLGQESIIEELKGKVLEAEKTAGQSLSDNEMLAETNVQLKSKIDELQELLSSVHVEKEATSQQLTHHMNALADLTDQHTRAFEVQSSTESRIKEAELQLQEAIERFSHKDLEAKDLTEKLNALESQIRIYEETTKEASAVAQSQKSELEEALLKIKHFESVVHDLQVMVSQFEKESEGLAVTNLKLNEELVVHQSKLPDSNKEFLQVSTIMEENNSLNNTYQVERKELQEMISKLQGESNEQKELEETLRGVVESLKAELAEKSVVQARVVELDQQLVLAETRLKEEVESIKAKASEKEAELLSKLEEHAHKLQDRDILDEKVILLQKDLSLAHAGIAEQKEADLRKEIEKDDALKNSLGELEAKSQQVIVLEKQVEELEQKLHLADAKSIEKDEEAKKLAVIHAELDDLKKKSSQTAELEKKIEELENKLKLASNISKEQASLPCRTSFVEQNEGVEVKSRDIGLSVSTPSKRKHKKRSSEATSTPTSSTSVIHAPTSEGSSAMNFKFIFGIALVSVIIGIILGKRY</sequence>
<dbReference type="SUPFAM" id="SSF57997">
    <property type="entry name" value="Tropomyosin"/>
    <property type="match status" value="1"/>
</dbReference>
<keyword evidence="6" id="KW-1185">Reference proteome</keyword>